<evidence type="ECO:0008006" key="5">
    <source>
        <dbReference type="Google" id="ProtNLM"/>
    </source>
</evidence>
<name>A0ABR2GTU0_9EUKA</name>
<evidence type="ECO:0000313" key="4">
    <source>
        <dbReference type="Proteomes" id="UP001470230"/>
    </source>
</evidence>
<feature type="region of interest" description="Disordered" evidence="2">
    <location>
        <begin position="406"/>
        <end position="431"/>
    </location>
</feature>
<organism evidence="3 4">
    <name type="scientific">Tritrichomonas musculus</name>
    <dbReference type="NCBI Taxonomy" id="1915356"/>
    <lineage>
        <taxon>Eukaryota</taxon>
        <taxon>Metamonada</taxon>
        <taxon>Parabasalia</taxon>
        <taxon>Tritrichomonadida</taxon>
        <taxon>Tritrichomonadidae</taxon>
        <taxon>Tritrichomonas</taxon>
    </lineage>
</organism>
<accession>A0ABR2GTU0</accession>
<dbReference type="Proteomes" id="UP001470230">
    <property type="component" value="Unassembled WGS sequence"/>
</dbReference>
<feature type="coiled-coil region" evidence="1">
    <location>
        <begin position="223"/>
        <end position="327"/>
    </location>
</feature>
<keyword evidence="4" id="KW-1185">Reference proteome</keyword>
<reference evidence="3 4" key="1">
    <citation type="submission" date="2024-04" db="EMBL/GenBank/DDBJ databases">
        <title>Tritrichomonas musculus Genome.</title>
        <authorList>
            <person name="Alves-Ferreira E."/>
            <person name="Grigg M."/>
            <person name="Lorenzi H."/>
            <person name="Galac M."/>
        </authorList>
    </citation>
    <scope>NUCLEOTIDE SEQUENCE [LARGE SCALE GENOMIC DNA]</scope>
    <source>
        <strain evidence="3 4">EAF2021</strain>
    </source>
</reference>
<feature type="coiled-coil region" evidence="1">
    <location>
        <begin position="356"/>
        <end position="383"/>
    </location>
</feature>
<feature type="compositionally biased region" description="Polar residues" evidence="2">
    <location>
        <begin position="408"/>
        <end position="422"/>
    </location>
</feature>
<proteinExistence type="predicted"/>
<gene>
    <name evidence="3" type="ORF">M9Y10_037110</name>
</gene>
<evidence type="ECO:0000256" key="1">
    <source>
        <dbReference type="SAM" id="Coils"/>
    </source>
</evidence>
<dbReference type="EMBL" id="JAPFFF010000062">
    <property type="protein sequence ID" value="KAK8837061.1"/>
    <property type="molecule type" value="Genomic_DNA"/>
</dbReference>
<evidence type="ECO:0000256" key="2">
    <source>
        <dbReference type="SAM" id="MobiDB-lite"/>
    </source>
</evidence>
<comment type="caution">
    <text evidence="3">The sequence shown here is derived from an EMBL/GenBank/DDBJ whole genome shotgun (WGS) entry which is preliminary data.</text>
</comment>
<evidence type="ECO:0000313" key="3">
    <source>
        <dbReference type="EMBL" id="KAK8837061.1"/>
    </source>
</evidence>
<protein>
    <recommendedName>
        <fullName evidence="5">Translin-associated factor X-interacting protein 1 N-terminal domain-containing protein</fullName>
    </recommendedName>
</protein>
<sequence>MEGNKLQWLRGPPPPISESILTSGLMNQSTTQSTKITFNKTQNNIINNQKKVFQSAPAPYFKTQKIPFRPKHVLSIKPKKDNIYDQALKPFYPPIDPEPQLAKNYKAPPLDETTLATKKMALSLPPENLTQKVLMPKQSNYREFIQELVQELDSNIASSVHVSPEIISPEEQAHAKLQVIEFYNYAFNQLILKEKTISVDKAILLRRFMKFYNQILSDFPFIIENLESKNEHLNEQMNILEAQVDNLRQKIEENNDSIQKVEENNRKISEDFEKAVKESNSKDITISTLSYDNDLTKSQLNKLQFKYNKLKEENENLTKSLSLRDDEIKGQLGQIEKVTAKLAEYQQGDTGYIVMYHKEKEKTEKYVKEIENLKQKIYDLENIEKVSIAVDTSDIPVKKLKKKKITKSPSNGNVTSATSSTVFRDENQRARESQGLKSKSILAVTLTDVSIETDLKELITLSIEQEAVTFSIDSTEIIETEIEKVKSNSPSIIISDYLNKLNVPDGYDEKLKQIPPLDKFIMPLFSDVYLPACQKDLKIFAYKSDQKASQNEKPLIWGLQMIHTFLTDPSVRSIENKARLSTEDIVVDWIVNKYKVQHLVHLAISDFSRILSVYRYDQMVELFIDIIEGSYNFSQLSFLSTVYSFACTLTIPDVSQVYQSFESTENEEIKIHIKAVHKLYSLCFSEDVADEIVRSFISENCEMVNFTSFLRKITSFFGEKHKLISNQAHDLLCMIGCSDTSIILFDVFESFMVLLGCFSSATIKSDWKCILNKTEHRENQFITVGEMLEFCAENDQHLQNLLNIPNLKKSLSRMKNMSQIIYEFYHEFIGRFAKKLPFVLSLLSSEIKEKVSNLVHKLKEAVLEMDIQKMIWLYKKLISKIDRLKMKEMGFIPFNYSADSESISKLIQYINKAEEVSFAMLS</sequence>
<keyword evidence="1" id="KW-0175">Coiled coil</keyword>